<keyword evidence="5" id="KW-0560">Oxidoreductase</keyword>
<dbReference type="Proteomes" id="UP000030651">
    <property type="component" value="Unassembled WGS sequence"/>
</dbReference>
<dbReference type="InterPro" id="IPR013154">
    <property type="entry name" value="ADH-like_N"/>
</dbReference>
<dbReference type="GO" id="GO:0046872">
    <property type="term" value="F:metal ion binding"/>
    <property type="evidence" value="ECO:0007669"/>
    <property type="project" value="UniProtKB-KW"/>
</dbReference>
<gene>
    <name evidence="8" type="ORF">PFICI_05403</name>
</gene>
<keyword evidence="3" id="KW-0479">Metal-binding</keyword>
<evidence type="ECO:0000313" key="8">
    <source>
        <dbReference type="EMBL" id="ETS83527.1"/>
    </source>
</evidence>
<dbReference type="InterPro" id="IPR011032">
    <property type="entry name" value="GroES-like_sf"/>
</dbReference>
<evidence type="ECO:0000256" key="4">
    <source>
        <dbReference type="ARBA" id="ARBA00022833"/>
    </source>
</evidence>
<evidence type="ECO:0000256" key="5">
    <source>
        <dbReference type="ARBA" id="ARBA00023002"/>
    </source>
</evidence>
<comment type="cofactor">
    <cofactor evidence="1">
        <name>Zn(2+)</name>
        <dbReference type="ChEBI" id="CHEBI:29105"/>
    </cofactor>
</comment>
<name>W3XDM9_PESFW</name>
<protein>
    <recommendedName>
        <fullName evidence="7">Enoyl reductase (ER) domain-containing protein</fullName>
    </recommendedName>
</protein>
<dbReference type="Gene3D" id="3.40.50.720">
    <property type="entry name" value="NAD(P)-binding Rossmann-like Domain"/>
    <property type="match status" value="1"/>
</dbReference>
<dbReference type="PANTHER" id="PTHR42940:SF7">
    <property type="entry name" value="ALCOHOL DEHYDROGENASE-LIKE N-TERMINAL DOMAIN-CONTAINING PROTEIN"/>
    <property type="match status" value="1"/>
</dbReference>
<evidence type="ECO:0000256" key="3">
    <source>
        <dbReference type="ARBA" id="ARBA00022723"/>
    </source>
</evidence>
<organism evidence="8 9">
    <name type="scientific">Pestalotiopsis fici (strain W106-1 / CGMCC3.15140)</name>
    <dbReference type="NCBI Taxonomy" id="1229662"/>
    <lineage>
        <taxon>Eukaryota</taxon>
        <taxon>Fungi</taxon>
        <taxon>Dikarya</taxon>
        <taxon>Ascomycota</taxon>
        <taxon>Pezizomycotina</taxon>
        <taxon>Sordariomycetes</taxon>
        <taxon>Xylariomycetidae</taxon>
        <taxon>Amphisphaeriales</taxon>
        <taxon>Sporocadaceae</taxon>
        <taxon>Pestalotiopsis</taxon>
    </lineage>
</organism>
<dbReference type="Pfam" id="PF00107">
    <property type="entry name" value="ADH_zinc_N"/>
    <property type="match status" value="1"/>
</dbReference>
<dbReference type="KEGG" id="pfy:PFICI_05403"/>
<dbReference type="InterPro" id="IPR013149">
    <property type="entry name" value="ADH-like_C"/>
</dbReference>
<dbReference type="InterPro" id="IPR020843">
    <property type="entry name" value="ER"/>
</dbReference>
<evidence type="ECO:0000256" key="2">
    <source>
        <dbReference type="ARBA" id="ARBA00008072"/>
    </source>
</evidence>
<evidence type="ECO:0000313" key="9">
    <source>
        <dbReference type="Proteomes" id="UP000030651"/>
    </source>
</evidence>
<dbReference type="PANTHER" id="PTHR42940">
    <property type="entry name" value="ALCOHOL DEHYDROGENASE 1-RELATED"/>
    <property type="match status" value="1"/>
</dbReference>
<accession>W3XDM9</accession>
<dbReference type="STRING" id="1229662.W3XDM9"/>
<keyword evidence="6" id="KW-0520">NAD</keyword>
<dbReference type="OMA" id="HDDAEYC"/>
<dbReference type="GO" id="GO:0004022">
    <property type="term" value="F:alcohol dehydrogenase (NAD+) activity"/>
    <property type="evidence" value="ECO:0007669"/>
    <property type="project" value="TreeGrafter"/>
</dbReference>
<dbReference type="GO" id="GO:0005737">
    <property type="term" value="C:cytoplasm"/>
    <property type="evidence" value="ECO:0007669"/>
    <property type="project" value="TreeGrafter"/>
</dbReference>
<dbReference type="AlphaFoldDB" id="W3XDM9"/>
<dbReference type="SUPFAM" id="SSF50129">
    <property type="entry name" value="GroES-like"/>
    <property type="match status" value="1"/>
</dbReference>
<dbReference type="SUPFAM" id="SSF51735">
    <property type="entry name" value="NAD(P)-binding Rossmann-fold domains"/>
    <property type="match status" value="1"/>
</dbReference>
<keyword evidence="4" id="KW-0862">Zinc</keyword>
<feature type="domain" description="Enoyl reductase (ER)" evidence="7">
    <location>
        <begin position="17"/>
        <end position="337"/>
    </location>
</feature>
<evidence type="ECO:0000256" key="1">
    <source>
        <dbReference type="ARBA" id="ARBA00001947"/>
    </source>
</evidence>
<evidence type="ECO:0000256" key="6">
    <source>
        <dbReference type="ARBA" id="ARBA00023027"/>
    </source>
</evidence>
<dbReference type="OrthoDB" id="256333at2759"/>
<comment type="similarity">
    <text evidence="2">Belongs to the zinc-containing alcohol dehydrogenase family.</text>
</comment>
<dbReference type="FunFam" id="3.40.50.720:FF:000039">
    <property type="entry name" value="Alcohol dehydrogenase AdhP"/>
    <property type="match status" value="1"/>
</dbReference>
<dbReference type="GeneID" id="19270416"/>
<dbReference type="InParanoid" id="W3XDM9"/>
<dbReference type="Pfam" id="PF08240">
    <property type="entry name" value="ADH_N"/>
    <property type="match status" value="1"/>
</dbReference>
<proteinExistence type="inferred from homology"/>
<reference evidence="9" key="1">
    <citation type="journal article" date="2015" name="BMC Genomics">
        <title>Genomic and transcriptomic analysis of the endophytic fungus Pestalotiopsis fici reveals its lifestyle and high potential for synthesis of natural products.</title>
        <authorList>
            <person name="Wang X."/>
            <person name="Zhang X."/>
            <person name="Liu L."/>
            <person name="Xiang M."/>
            <person name="Wang W."/>
            <person name="Sun X."/>
            <person name="Che Y."/>
            <person name="Guo L."/>
            <person name="Liu G."/>
            <person name="Guo L."/>
            <person name="Wang C."/>
            <person name="Yin W.B."/>
            <person name="Stadler M."/>
            <person name="Zhang X."/>
            <person name="Liu X."/>
        </authorList>
    </citation>
    <scope>NUCLEOTIDE SEQUENCE [LARGE SCALE GENOMIC DNA]</scope>
    <source>
        <strain evidence="9">W106-1 / CGMCC3.15140</strain>
    </source>
</reference>
<dbReference type="HOGENOM" id="CLU_026673_20_1_1"/>
<dbReference type="InterPro" id="IPR036291">
    <property type="entry name" value="NAD(P)-bd_dom_sf"/>
</dbReference>
<dbReference type="Gene3D" id="3.90.180.10">
    <property type="entry name" value="Medium-chain alcohol dehydrogenases, catalytic domain"/>
    <property type="match status" value="1"/>
</dbReference>
<dbReference type="RefSeq" id="XP_007832175.1">
    <property type="nucleotide sequence ID" value="XM_007833984.1"/>
</dbReference>
<dbReference type="EMBL" id="KI912111">
    <property type="protein sequence ID" value="ETS83527.1"/>
    <property type="molecule type" value="Genomic_DNA"/>
</dbReference>
<sequence length="339" mass="35746">MYLLPKTYKHAVFKAQGERLTMEQVDLVQPSKDEILVKVEVCGVCYSDMYAQHNGMGGGFPIVPGHEIIGRVAALGEGTSSWNVGDRIGAGWHGGHDGTCVACKKGWLQMCSNPIIHGENKHGGYAEYVLIRAEAAVRVPDHIDAAAYAPILCAGMTAFNALRNMGIPAGETVAVQGLGGVGHMAVQYAAAFGYRVIAVSRDGSKEDFARKLGASEYVDASKGDVGGQIQKLGGASLIVATAPTADGLQDLMNGLGILGKLLLLSVPGEINLNTFSMLGKGLSVQSWPGGHCGDSEDTIQFSELKGIESIVTKYPLDKAQEAYEAMLKGTVEGRIVLVP</sequence>
<dbReference type="eggNOG" id="KOG0023">
    <property type="taxonomic scope" value="Eukaryota"/>
</dbReference>
<evidence type="ECO:0000259" key="7">
    <source>
        <dbReference type="SMART" id="SM00829"/>
    </source>
</evidence>
<keyword evidence="9" id="KW-1185">Reference proteome</keyword>
<dbReference type="SMART" id="SM00829">
    <property type="entry name" value="PKS_ER"/>
    <property type="match status" value="1"/>
</dbReference>